<sequence>MILFQNQCFLHRSIISSIGTPFVSGRNTYTKTVMTVIHPAKKRKIPNLNAQRTARKDCPITNVKNRFTATVMLCPADLVSNGNISLGTVHPSGPHDHPNAKTKRHITVTTKMEKPLVRTWFSPNFNPKISETIHCSP</sequence>
<proteinExistence type="predicted"/>
<name>A0ACB9RRZ0_9MYRT</name>
<evidence type="ECO:0000313" key="1">
    <source>
        <dbReference type="EMBL" id="KAI4380601.1"/>
    </source>
</evidence>
<organism evidence="1 2">
    <name type="scientific">Melastoma candidum</name>
    <dbReference type="NCBI Taxonomy" id="119954"/>
    <lineage>
        <taxon>Eukaryota</taxon>
        <taxon>Viridiplantae</taxon>
        <taxon>Streptophyta</taxon>
        <taxon>Embryophyta</taxon>
        <taxon>Tracheophyta</taxon>
        <taxon>Spermatophyta</taxon>
        <taxon>Magnoliopsida</taxon>
        <taxon>eudicotyledons</taxon>
        <taxon>Gunneridae</taxon>
        <taxon>Pentapetalae</taxon>
        <taxon>rosids</taxon>
        <taxon>malvids</taxon>
        <taxon>Myrtales</taxon>
        <taxon>Melastomataceae</taxon>
        <taxon>Melastomatoideae</taxon>
        <taxon>Melastomateae</taxon>
        <taxon>Melastoma</taxon>
    </lineage>
</organism>
<gene>
    <name evidence="1" type="ORF">MLD38_006774</name>
</gene>
<accession>A0ACB9RRZ0</accession>
<evidence type="ECO:0000313" key="2">
    <source>
        <dbReference type="Proteomes" id="UP001057402"/>
    </source>
</evidence>
<dbReference type="Proteomes" id="UP001057402">
    <property type="component" value="Chromosome 3"/>
</dbReference>
<keyword evidence="2" id="KW-1185">Reference proteome</keyword>
<comment type="caution">
    <text evidence="1">The sequence shown here is derived from an EMBL/GenBank/DDBJ whole genome shotgun (WGS) entry which is preliminary data.</text>
</comment>
<reference evidence="2" key="1">
    <citation type="journal article" date="2023" name="Front. Plant Sci.">
        <title>Chromosomal-level genome assembly of Melastoma candidum provides insights into trichome evolution.</title>
        <authorList>
            <person name="Zhong Y."/>
            <person name="Wu W."/>
            <person name="Sun C."/>
            <person name="Zou P."/>
            <person name="Liu Y."/>
            <person name="Dai S."/>
            <person name="Zhou R."/>
        </authorList>
    </citation>
    <scope>NUCLEOTIDE SEQUENCE [LARGE SCALE GENOMIC DNA]</scope>
</reference>
<protein>
    <submittedName>
        <fullName evidence="1">Uncharacterized protein</fullName>
    </submittedName>
</protein>
<dbReference type="EMBL" id="CM042882">
    <property type="protein sequence ID" value="KAI4380601.1"/>
    <property type="molecule type" value="Genomic_DNA"/>
</dbReference>